<dbReference type="PATRIC" id="fig|940295.4.peg.561"/>
<evidence type="ECO:0000313" key="3">
    <source>
        <dbReference type="Proteomes" id="UP000060778"/>
    </source>
</evidence>
<dbReference type="InterPro" id="IPR000994">
    <property type="entry name" value="Pept_M24"/>
</dbReference>
<dbReference type="Gene3D" id="3.40.350.10">
    <property type="entry name" value="Creatinase/prolidase N-terminal domain"/>
    <property type="match status" value="1"/>
</dbReference>
<dbReference type="InterPro" id="IPR000587">
    <property type="entry name" value="Creatinase_N"/>
</dbReference>
<dbReference type="STRING" id="940295.EYM_02875"/>
<dbReference type="Pfam" id="PF00557">
    <property type="entry name" value="Peptidase_M24"/>
    <property type="match status" value="1"/>
</dbReference>
<accession>A0A0U3DVW8</accession>
<feature type="domain" description="Mononegavirus-type SAM-dependent 2'-O-MTase" evidence="1">
    <location>
        <begin position="1"/>
        <end position="49"/>
    </location>
</feature>
<dbReference type="InterPro" id="IPR029149">
    <property type="entry name" value="Creatin/AminoP/Spt16_N"/>
</dbReference>
<organism evidence="2 3">
    <name type="scientific">Ignicoccus islandicus DSM 13165</name>
    <dbReference type="NCBI Taxonomy" id="940295"/>
    <lineage>
        <taxon>Archaea</taxon>
        <taxon>Thermoproteota</taxon>
        <taxon>Thermoprotei</taxon>
        <taxon>Desulfurococcales</taxon>
        <taxon>Desulfurococcaceae</taxon>
        <taxon>Ignicoccus</taxon>
    </lineage>
</organism>
<dbReference type="PROSITE" id="PS51590">
    <property type="entry name" value="SAM_MT_MNV_L"/>
    <property type="match status" value="1"/>
</dbReference>
<dbReference type="InterPro" id="IPR036005">
    <property type="entry name" value="Creatinase/aminopeptidase-like"/>
</dbReference>
<dbReference type="AlphaFoldDB" id="A0A0U3DVW8"/>
<proteinExistence type="predicted"/>
<dbReference type="KEGG" id="iis:EYM_02875"/>
<dbReference type="EMBL" id="CP006867">
    <property type="protein sequence ID" value="ALU11594.1"/>
    <property type="molecule type" value="Genomic_DNA"/>
</dbReference>
<evidence type="ECO:0000313" key="2">
    <source>
        <dbReference type="EMBL" id="ALU11594.1"/>
    </source>
</evidence>
<evidence type="ECO:0000259" key="1">
    <source>
        <dbReference type="PROSITE" id="PS51590"/>
    </source>
</evidence>
<dbReference type="InterPro" id="IPR025786">
    <property type="entry name" value="Mononega_L_MeTrfase"/>
</dbReference>
<dbReference type="Proteomes" id="UP000060778">
    <property type="component" value="Chromosome"/>
</dbReference>
<dbReference type="SUPFAM" id="SSF53092">
    <property type="entry name" value="Creatinase/prolidase N-terminal domain"/>
    <property type="match status" value="1"/>
</dbReference>
<protein>
    <submittedName>
        <fullName evidence="2">Peptidase M24</fullName>
    </submittedName>
</protein>
<keyword evidence="3" id="KW-1185">Reference proteome</keyword>
<sequence>MLISLLLMIYETWLVGLYAEQSYRRKVELLKRNGCVIIASPSNVRWLVGTEGGIVLIDETKEVMVAPKLELDRIRKSVEWIEVIEGPRGSLWKKVRDLCSGPYYADLAYLNYSQANSLVSEFKAKDVSKEIARLRRSKDEYELKTIKSALKIAEDAFKITWEELREGITELQAAGILEMRMRELGAQEYAFNTISAFGENSAEPHHIPSARKWGLNEIALFDFGAVVNGFRSDITRTFAPDRRSEWMIAVLEAVNESMKAVREGVRASDIDAIARNVLKEYGYEKAFIHGLGHGVGADIHEPPYLSPSSNDVLVEGDVVTIEPGIYFQGEGGIRVEQMVVVKRNGWEVLNELPALWY</sequence>
<reference evidence="2 3" key="1">
    <citation type="submission" date="2013-11" db="EMBL/GenBank/DDBJ databases">
        <title>Comparative genomics of Ignicoccus.</title>
        <authorList>
            <person name="Podar M."/>
        </authorList>
    </citation>
    <scope>NUCLEOTIDE SEQUENCE [LARGE SCALE GENOMIC DNA]</scope>
    <source>
        <strain evidence="2 3">DSM 13165</strain>
    </source>
</reference>
<dbReference type="PANTHER" id="PTHR46112:SF9">
    <property type="entry name" value="XAA-PRO AMINOPEPTIDASE"/>
    <property type="match status" value="1"/>
</dbReference>
<dbReference type="PANTHER" id="PTHR46112">
    <property type="entry name" value="AMINOPEPTIDASE"/>
    <property type="match status" value="1"/>
</dbReference>
<name>A0A0U3DVW8_9CREN</name>
<dbReference type="CDD" id="cd01092">
    <property type="entry name" value="APP-like"/>
    <property type="match status" value="1"/>
</dbReference>
<dbReference type="Pfam" id="PF01321">
    <property type="entry name" value="Creatinase_N"/>
    <property type="match status" value="1"/>
</dbReference>
<dbReference type="InterPro" id="IPR050659">
    <property type="entry name" value="Peptidase_M24B"/>
</dbReference>
<dbReference type="Gene3D" id="3.90.230.10">
    <property type="entry name" value="Creatinase/methionine aminopeptidase superfamily"/>
    <property type="match status" value="1"/>
</dbReference>
<dbReference type="SUPFAM" id="SSF55920">
    <property type="entry name" value="Creatinase/aminopeptidase"/>
    <property type="match status" value="1"/>
</dbReference>
<gene>
    <name evidence="2" type="ORF">EYM_02875</name>
</gene>